<evidence type="ECO:0000313" key="12">
    <source>
        <dbReference type="EMBL" id="KAF0805386.1"/>
    </source>
</evidence>
<evidence type="ECO:0000256" key="1">
    <source>
        <dbReference type="ARBA" id="ARBA00004571"/>
    </source>
</evidence>
<keyword evidence="13" id="KW-1185">Reference proteome</keyword>
<dbReference type="PANTHER" id="PTHR34501:SF9">
    <property type="entry name" value="MAJOR OUTER MEMBRANE PROTEIN P.IA"/>
    <property type="match status" value="1"/>
</dbReference>
<evidence type="ECO:0000256" key="7">
    <source>
        <dbReference type="ARBA" id="ARBA00023065"/>
    </source>
</evidence>
<keyword evidence="8" id="KW-0626">Porin</keyword>
<dbReference type="InterPro" id="IPR023614">
    <property type="entry name" value="Porin_dom_sf"/>
</dbReference>
<accession>A0ABQ6Y7Z8</accession>
<protein>
    <submittedName>
        <fullName evidence="12">Porin</fullName>
    </submittedName>
</protein>
<keyword evidence="5" id="KW-0812">Transmembrane</keyword>
<comment type="caution">
    <text evidence="12">The sequence shown here is derived from an EMBL/GenBank/DDBJ whole genome shotgun (WGS) entry which is preliminary data.</text>
</comment>
<dbReference type="SUPFAM" id="SSF56935">
    <property type="entry name" value="Porins"/>
    <property type="match status" value="1"/>
</dbReference>
<dbReference type="PANTHER" id="PTHR34501">
    <property type="entry name" value="PROTEIN YDDL-RELATED"/>
    <property type="match status" value="1"/>
</dbReference>
<evidence type="ECO:0000259" key="11">
    <source>
        <dbReference type="Pfam" id="PF13609"/>
    </source>
</evidence>
<keyword evidence="9" id="KW-0472">Membrane</keyword>
<dbReference type="InterPro" id="IPR050298">
    <property type="entry name" value="Gram-neg_bact_OMP"/>
</dbReference>
<evidence type="ECO:0000256" key="6">
    <source>
        <dbReference type="ARBA" id="ARBA00022729"/>
    </source>
</evidence>
<evidence type="ECO:0000313" key="13">
    <source>
        <dbReference type="Proteomes" id="UP000771797"/>
    </source>
</evidence>
<evidence type="ECO:0000256" key="2">
    <source>
        <dbReference type="ARBA" id="ARBA00011233"/>
    </source>
</evidence>
<keyword evidence="7" id="KW-0406">Ion transport</keyword>
<dbReference type="Pfam" id="PF13609">
    <property type="entry name" value="Porin_4"/>
    <property type="match status" value="1"/>
</dbReference>
<evidence type="ECO:0000256" key="8">
    <source>
        <dbReference type="ARBA" id="ARBA00023114"/>
    </source>
</evidence>
<keyword evidence="3" id="KW-0813">Transport</keyword>
<feature type="domain" description="Porin" evidence="11">
    <location>
        <begin position="18"/>
        <end position="319"/>
    </location>
</feature>
<evidence type="ECO:0000256" key="5">
    <source>
        <dbReference type="ARBA" id="ARBA00022692"/>
    </source>
</evidence>
<dbReference type="EMBL" id="AQPF01000017">
    <property type="protein sequence ID" value="KAF0805386.1"/>
    <property type="molecule type" value="Genomic_DNA"/>
</dbReference>
<dbReference type="InterPro" id="IPR002299">
    <property type="entry name" value="Porin_Neis"/>
</dbReference>
<comment type="subunit">
    <text evidence="2">Homotrimer.</text>
</comment>
<sequence length="352" mass="38643">MESLNQAISPEQAIHQRIELYGALRFSVDYADSDVSKSEADTSSLLSDGDVSVSSNTSMIGFRGMIPINDRYRAIWQYEQQVDLDDTDAGDVWTTRDSFLGLDSPYGVFLIGRVNTPFKNMGVAYLGYFNTTVGDSHAILGAASNSTGRLDLLGSNALTWRYSSGRLSMQAQFAADQAGSIRQVDDNDRASYSAWVRWRPGPLDLNAAWIKYAEYGGIDEVEAYRASAKYSVGGVTVGALYENIDTDGATLVGLDRPAYGVQLEYNILPRWTTVAQWNHAEESDIGNDEADQYSAALFHSINRQLLVYVAYTMTRNDGNAAYRGVDYAHGDHLGTLPGRNPQAISVGAQLKF</sequence>
<proteinExistence type="predicted"/>
<evidence type="ECO:0000256" key="10">
    <source>
        <dbReference type="ARBA" id="ARBA00023237"/>
    </source>
</evidence>
<organism evidence="12 13">
    <name type="scientific">Alcanivorax xiamenensis</name>
    <dbReference type="NCBI Taxonomy" id="1177156"/>
    <lineage>
        <taxon>Bacteria</taxon>
        <taxon>Pseudomonadati</taxon>
        <taxon>Pseudomonadota</taxon>
        <taxon>Gammaproteobacteria</taxon>
        <taxon>Oceanospirillales</taxon>
        <taxon>Alcanivoracaceae</taxon>
        <taxon>Alcanivorax</taxon>
    </lineage>
</organism>
<evidence type="ECO:0000256" key="3">
    <source>
        <dbReference type="ARBA" id="ARBA00022448"/>
    </source>
</evidence>
<dbReference type="InterPro" id="IPR033900">
    <property type="entry name" value="Gram_neg_porin_domain"/>
</dbReference>
<dbReference type="PRINTS" id="PR00184">
    <property type="entry name" value="NEISSPPORIN"/>
</dbReference>
<keyword evidence="4" id="KW-1134">Transmembrane beta strand</keyword>
<dbReference type="Proteomes" id="UP000771797">
    <property type="component" value="Unassembled WGS sequence"/>
</dbReference>
<evidence type="ECO:0000256" key="9">
    <source>
        <dbReference type="ARBA" id="ARBA00023136"/>
    </source>
</evidence>
<dbReference type="CDD" id="cd00342">
    <property type="entry name" value="gram_neg_porins"/>
    <property type="match status" value="1"/>
</dbReference>
<reference evidence="12 13" key="1">
    <citation type="submission" date="2012-09" db="EMBL/GenBank/DDBJ databases">
        <title>Genome Sequence of alkane-degrading Bacterium Alcanivorax sp. 6-D-6.</title>
        <authorList>
            <person name="Lai Q."/>
            <person name="Shao Z."/>
        </authorList>
    </citation>
    <scope>NUCLEOTIDE SEQUENCE [LARGE SCALE GENOMIC DNA]</scope>
    <source>
        <strain evidence="12 13">6-D-6</strain>
    </source>
</reference>
<name>A0ABQ6Y7Z8_9GAMM</name>
<keyword evidence="6" id="KW-0732">Signal</keyword>
<dbReference type="Gene3D" id="2.40.160.10">
    <property type="entry name" value="Porin"/>
    <property type="match status" value="1"/>
</dbReference>
<evidence type="ECO:0000256" key="4">
    <source>
        <dbReference type="ARBA" id="ARBA00022452"/>
    </source>
</evidence>
<comment type="subcellular location">
    <subcellularLocation>
        <location evidence="1">Cell outer membrane</location>
        <topology evidence="1">Multi-pass membrane protein</topology>
    </subcellularLocation>
</comment>
<gene>
    <name evidence="12" type="ORF">A6D6_02341</name>
</gene>
<keyword evidence="10" id="KW-0998">Cell outer membrane</keyword>